<dbReference type="Gene3D" id="2.60.40.2130">
    <property type="entry name" value="F-spondin domain"/>
    <property type="match status" value="1"/>
</dbReference>
<dbReference type="NCBIfam" id="NF038123">
    <property type="entry name" value="NF038123_dom"/>
    <property type="match status" value="1"/>
</dbReference>
<dbReference type="EMBL" id="DRLD01000363">
    <property type="protein sequence ID" value="HED11570.1"/>
    <property type="molecule type" value="Genomic_DNA"/>
</dbReference>
<dbReference type="InterPro" id="IPR009465">
    <property type="entry name" value="Spondin_N"/>
</dbReference>
<comment type="caution">
    <text evidence="3">The sequence shown here is derived from an EMBL/GenBank/DDBJ whole genome shotgun (WGS) entry which is preliminary data.</text>
</comment>
<accession>A0A7V1LP81</accession>
<evidence type="ECO:0000256" key="1">
    <source>
        <dbReference type="SAM" id="MobiDB-lite"/>
    </source>
</evidence>
<dbReference type="Proteomes" id="UP000886005">
    <property type="component" value="Unassembled WGS sequence"/>
</dbReference>
<feature type="non-terminal residue" evidence="3">
    <location>
        <position position="236"/>
    </location>
</feature>
<organism evidence="3">
    <name type="scientific">Caldithrix abyssi</name>
    <dbReference type="NCBI Taxonomy" id="187145"/>
    <lineage>
        <taxon>Bacteria</taxon>
        <taxon>Pseudomonadati</taxon>
        <taxon>Calditrichota</taxon>
        <taxon>Calditrichia</taxon>
        <taxon>Calditrichales</taxon>
        <taxon>Calditrichaceae</taxon>
        <taxon>Caldithrix</taxon>
    </lineage>
</organism>
<evidence type="ECO:0000256" key="2">
    <source>
        <dbReference type="SAM" id="SignalP"/>
    </source>
</evidence>
<dbReference type="PROSITE" id="PS51257">
    <property type="entry name" value="PROKAR_LIPOPROTEIN"/>
    <property type="match status" value="1"/>
</dbReference>
<dbReference type="InterPro" id="IPR038678">
    <property type="entry name" value="Spondin_N_sf"/>
</dbReference>
<feature type="region of interest" description="Disordered" evidence="1">
    <location>
        <begin position="130"/>
        <end position="157"/>
    </location>
</feature>
<feature type="chain" id="PRO_5030877816" evidence="2">
    <location>
        <begin position="21"/>
        <end position="236"/>
    </location>
</feature>
<reference evidence="3" key="1">
    <citation type="journal article" date="2020" name="mSystems">
        <title>Genome- and Community-Level Interaction Insights into Carbon Utilization and Element Cycling Functions of Hydrothermarchaeota in Hydrothermal Sediment.</title>
        <authorList>
            <person name="Zhou Z."/>
            <person name="Liu Y."/>
            <person name="Xu W."/>
            <person name="Pan J."/>
            <person name="Luo Z.H."/>
            <person name="Li M."/>
        </authorList>
    </citation>
    <scope>NUCLEOTIDE SEQUENCE [LARGE SCALE GENOMIC DNA]</scope>
    <source>
        <strain evidence="3">HyVt-456</strain>
    </source>
</reference>
<dbReference type="AlphaFoldDB" id="A0A7V1LP81"/>
<keyword evidence="2" id="KW-0732">Signal</keyword>
<feature type="signal peptide" evidence="2">
    <location>
        <begin position="1"/>
        <end position="20"/>
    </location>
</feature>
<gene>
    <name evidence="3" type="ORF">ENJ10_12840</name>
</gene>
<evidence type="ECO:0000313" key="3">
    <source>
        <dbReference type="EMBL" id="HED11570.1"/>
    </source>
</evidence>
<sequence length="236" mass="24160">MAQRFFLLMLSALFALTACSEESMEPATTSATFDVTVSIISTARAFPASGVFNTPEGATDPAPIFPGESYAVTFDAPPGARLSFATMMVQSNDFFYAPAEEGIALFDDSGNPVSGDVTDQIMLWDAGTEADQEPGVGADQAPRQSGANTGAPDSDNTVRLAADTFGNLPAVSAVIKATLTANSTTNFTLRISNVSDGSTLSTSAGSVAVPMAPGVYVVHSAPSPLFTAGSPAQNGL</sequence>
<name>A0A7V1LP81_CALAY</name>
<proteinExistence type="predicted"/>
<protein>
    <submittedName>
        <fullName evidence="3">Uncharacterized protein</fullName>
    </submittedName>
</protein>